<reference evidence="1" key="1">
    <citation type="submission" date="2016-05" db="EMBL/GenBank/DDBJ databases">
        <authorList>
            <person name="Cock P.J.A."/>
            <person name="Cock P.J.A."/>
        </authorList>
    </citation>
    <scope>NUCLEOTIDE SEQUENCE</scope>
    <source>
        <strain evidence="1">PWN146_assembly</strain>
    </source>
</reference>
<evidence type="ECO:0008006" key="2">
    <source>
        <dbReference type="Google" id="ProtNLM"/>
    </source>
</evidence>
<dbReference type="AlphaFoldDB" id="A0A1C3HFH0"/>
<sequence length="211" mass="22764">MSVANTTRAVNIAPPQQAAGQVVNLLPDGSLVVECEGRGWHCRRAASCLLTPALGDNVLVAGCGHQLWAIAVLERAEPQSAARLCVTGDLQIETPSGSLSLHSAQALKLSGDAMTLLANSGDCHVDKMKYSGEELSAFVSISRLVGKRCESLWHSVSQISHSLFRKVRQTEHVRAGQLDYQAEDYARIHARNTLITSKDITKLDSEQIHVG</sequence>
<protein>
    <recommendedName>
        <fullName evidence="2">DUF3540 domain-containing protein</fullName>
    </recommendedName>
</protein>
<dbReference type="InterPro" id="IPR021927">
    <property type="entry name" value="DUF3540"/>
</dbReference>
<proteinExistence type="predicted"/>
<gene>
    <name evidence="1" type="ORF">PWN146_02476</name>
</gene>
<dbReference type="EMBL" id="LT575490">
    <property type="protein sequence ID" value="SAY43783.1"/>
    <property type="molecule type" value="Genomic_DNA"/>
</dbReference>
<name>A0A1C3HFH0_SERMA</name>
<dbReference type="Pfam" id="PF12059">
    <property type="entry name" value="DUF3540"/>
    <property type="match status" value="1"/>
</dbReference>
<evidence type="ECO:0000313" key="1">
    <source>
        <dbReference type="EMBL" id="SAY43783.1"/>
    </source>
</evidence>
<organism evidence="1">
    <name type="scientific">Serratia marcescens</name>
    <dbReference type="NCBI Taxonomy" id="615"/>
    <lineage>
        <taxon>Bacteria</taxon>
        <taxon>Pseudomonadati</taxon>
        <taxon>Pseudomonadota</taxon>
        <taxon>Gammaproteobacteria</taxon>
        <taxon>Enterobacterales</taxon>
        <taxon>Yersiniaceae</taxon>
        <taxon>Serratia</taxon>
    </lineage>
</organism>
<accession>A0A1C3HFH0</accession>